<dbReference type="Gene3D" id="3.10.129.10">
    <property type="entry name" value="Hotdog Thioesterase"/>
    <property type="match status" value="1"/>
</dbReference>
<dbReference type="SUPFAM" id="SSF54637">
    <property type="entry name" value="Thioesterase/thiol ester dehydrase-isomerase"/>
    <property type="match status" value="1"/>
</dbReference>
<reference evidence="1" key="1">
    <citation type="journal article" date="2019" name="Plant J.">
        <title>Chlorella vulgaris genome assembly and annotation reveals the molecular basis for metabolic acclimation to high light conditions.</title>
        <authorList>
            <person name="Cecchin M."/>
            <person name="Marcolungo L."/>
            <person name="Rossato M."/>
            <person name="Girolomoni L."/>
            <person name="Cosentino E."/>
            <person name="Cuine S."/>
            <person name="Li-Beisson Y."/>
            <person name="Delledonne M."/>
            <person name="Ballottari M."/>
        </authorList>
    </citation>
    <scope>NUCLEOTIDE SEQUENCE</scope>
    <source>
        <strain evidence="1">211/11P</strain>
    </source>
</reference>
<organism evidence="1 2">
    <name type="scientific">Chlorella vulgaris</name>
    <name type="common">Green alga</name>
    <dbReference type="NCBI Taxonomy" id="3077"/>
    <lineage>
        <taxon>Eukaryota</taxon>
        <taxon>Viridiplantae</taxon>
        <taxon>Chlorophyta</taxon>
        <taxon>core chlorophytes</taxon>
        <taxon>Trebouxiophyceae</taxon>
        <taxon>Chlorellales</taxon>
        <taxon>Chlorellaceae</taxon>
        <taxon>Chlorella clade</taxon>
        <taxon>Chlorella</taxon>
    </lineage>
</organism>
<dbReference type="AlphaFoldDB" id="A0A9D4TQQ9"/>
<sequence length="257" mass="26832">MLRAVIAAATRRSGQPGRVLAPPAFAAAAAACAVWGHPAAAAGAQQATGSRPYIGSSSSWSSGGQWEVLRSQGFAVNPCNSKLHPSVTEAGIAPDSDEEVSVQKAYTPESTCWGCGPAAKEGLFLSSYRIPGGLEATAVLDSKYCAFPGIINGGVVQSLFDCHGNWTAAIALMDNAATPKPPLTLTYEMLTNFKDTTPPNEPLILRSQIMKIKGSDIPGTKPTVQVDMHLYHSLGGHEKLLASATGLFKKLGALRAL</sequence>
<protein>
    <submittedName>
        <fullName evidence="1">Uncharacterized protein</fullName>
    </submittedName>
</protein>
<dbReference type="Proteomes" id="UP001055712">
    <property type="component" value="Unassembled WGS sequence"/>
</dbReference>
<keyword evidence="2" id="KW-1185">Reference proteome</keyword>
<comment type="caution">
    <text evidence="1">The sequence shown here is derived from an EMBL/GenBank/DDBJ whole genome shotgun (WGS) entry which is preliminary data.</text>
</comment>
<reference evidence="1" key="2">
    <citation type="submission" date="2020-11" db="EMBL/GenBank/DDBJ databases">
        <authorList>
            <person name="Cecchin M."/>
            <person name="Marcolungo L."/>
            <person name="Rossato M."/>
            <person name="Girolomoni L."/>
            <person name="Cosentino E."/>
            <person name="Cuine S."/>
            <person name="Li-Beisson Y."/>
            <person name="Delledonne M."/>
            <person name="Ballottari M."/>
        </authorList>
    </citation>
    <scope>NUCLEOTIDE SEQUENCE</scope>
    <source>
        <strain evidence="1">211/11P</strain>
        <tissue evidence="1">Whole cell</tissue>
    </source>
</reference>
<dbReference type="EMBL" id="SIDB01000006">
    <property type="protein sequence ID" value="KAI3431828.1"/>
    <property type="molecule type" value="Genomic_DNA"/>
</dbReference>
<evidence type="ECO:0000313" key="1">
    <source>
        <dbReference type="EMBL" id="KAI3431828.1"/>
    </source>
</evidence>
<dbReference type="InterPro" id="IPR029069">
    <property type="entry name" value="HotDog_dom_sf"/>
</dbReference>
<accession>A0A9D4TQQ9</accession>
<proteinExistence type="predicted"/>
<dbReference type="PROSITE" id="PS51257">
    <property type="entry name" value="PROKAR_LIPOPROTEIN"/>
    <property type="match status" value="1"/>
</dbReference>
<gene>
    <name evidence="1" type="ORF">D9Q98_010581</name>
</gene>
<name>A0A9D4TQQ9_CHLVU</name>
<evidence type="ECO:0000313" key="2">
    <source>
        <dbReference type="Proteomes" id="UP001055712"/>
    </source>
</evidence>
<dbReference type="OrthoDB" id="506431at2759"/>